<gene>
    <name evidence="2" type="ORF">AXF42_Ash016135</name>
</gene>
<evidence type="ECO:0000313" key="2">
    <source>
        <dbReference type="EMBL" id="PKA53970.1"/>
    </source>
</evidence>
<protein>
    <submittedName>
        <fullName evidence="2">Uncharacterized protein</fullName>
    </submittedName>
</protein>
<feature type="compositionally biased region" description="Basic and acidic residues" evidence="1">
    <location>
        <begin position="1"/>
        <end position="16"/>
    </location>
</feature>
<name>A0A2I0AEJ1_9ASPA</name>
<evidence type="ECO:0000256" key="1">
    <source>
        <dbReference type="SAM" id="MobiDB-lite"/>
    </source>
</evidence>
<feature type="region of interest" description="Disordered" evidence="1">
    <location>
        <begin position="1"/>
        <end position="92"/>
    </location>
</feature>
<feature type="compositionally biased region" description="Basic and acidic residues" evidence="1">
    <location>
        <begin position="28"/>
        <end position="67"/>
    </location>
</feature>
<feature type="compositionally biased region" description="Low complexity" evidence="1">
    <location>
        <begin position="69"/>
        <end position="82"/>
    </location>
</feature>
<sequence>MHSATEKLKDATERCQGEAPGGLCGGEGEDRQGRPAGSKAEKRSPMERAKAERTKPEADRSLGEGRAPRGGSCRRSPPRSNYGPPPPPAAKEPFNLVISRMQEPCILVLCEIFVC</sequence>
<proteinExistence type="predicted"/>
<accession>A0A2I0AEJ1</accession>
<keyword evidence="3" id="KW-1185">Reference proteome</keyword>
<evidence type="ECO:0000313" key="3">
    <source>
        <dbReference type="Proteomes" id="UP000236161"/>
    </source>
</evidence>
<reference evidence="2 3" key="1">
    <citation type="journal article" date="2017" name="Nature">
        <title>The Apostasia genome and the evolution of orchids.</title>
        <authorList>
            <person name="Zhang G.Q."/>
            <person name="Liu K.W."/>
            <person name="Li Z."/>
            <person name="Lohaus R."/>
            <person name="Hsiao Y.Y."/>
            <person name="Niu S.C."/>
            <person name="Wang J.Y."/>
            <person name="Lin Y.C."/>
            <person name="Xu Q."/>
            <person name="Chen L.J."/>
            <person name="Yoshida K."/>
            <person name="Fujiwara S."/>
            <person name="Wang Z.W."/>
            <person name="Zhang Y.Q."/>
            <person name="Mitsuda N."/>
            <person name="Wang M."/>
            <person name="Liu G.H."/>
            <person name="Pecoraro L."/>
            <person name="Huang H.X."/>
            <person name="Xiao X.J."/>
            <person name="Lin M."/>
            <person name="Wu X.Y."/>
            <person name="Wu W.L."/>
            <person name="Chen Y.Y."/>
            <person name="Chang S.B."/>
            <person name="Sakamoto S."/>
            <person name="Ohme-Takagi M."/>
            <person name="Yagi M."/>
            <person name="Zeng S.J."/>
            <person name="Shen C.Y."/>
            <person name="Yeh C.M."/>
            <person name="Luo Y.B."/>
            <person name="Tsai W.C."/>
            <person name="Van de Peer Y."/>
            <person name="Liu Z.J."/>
        </authorList>
    </citation>
    <scope>NUCLEOTIDE SEQUENCE [LARGE SCALE GENOMIC DNA]</scope>
    <source>
        <strain evidence="3">cv. Shenzhen</strain>
        <tissue evidence="2">Stem</tissue>
    </source>
</reference>
<dbReference type="Proteomes" id="UP000236161">
    <property type="component" value="Unassembled WGS sequence"/>
</dbReference>
<organism evidence="2 3">
    <name type="scientific">Apostasia shenzhenica</name>
    <dbReference type="NCBI Taxonomy" id="1088818"/>
    <lineage>
        <taxon>Eukaryota</taxon>
        <taxon>Viridiplantae</taxon>
        <taxon>Streptophyta</taxon>
        <taxon>Embryophyta</taxon>
        <taxon>Tracheophyta</taxon>
        <taxon>Spermatophyta</taxon>
        <taxon>Magnoliopsida</taxon>
        <taxon>Liliopsida</taxon>
        <taxon>Asparagales</taxon>
        <taxon>Orchidaceae</taxon>
        <taxon>Apostasioideae</taxon>
        <taxon>Apostasia</taxon>
    </lineage>
</organism>
<dbReference type="EMBL" id="KZ451987">
    <property type="protein sequence ID" value="PKA53970.1"/>
    <property type="molecule type" value="Genomic_DNA"/>
</dbReference>
<dbReference type="AlphaFoldDB" id="A0A2I0AEJ1"/>